<proteinExistence type="predicted"/>
<dbReference type="Proteomes" id="UP001293254">
    <property type="component" value="Unassembled WGS sequence"/>
</dbReference>
<reference evidence="1" key="2">
    <citation type="journal article" date="2024" name="Plant">
        <title>Genomic evolution and insights into agronomic trait innovations of Sesamum species.</title>
        <authorList>
            <person name="Miao H."/>
            <person name="Wang L."/>
            <person name="Qu L."/>
            <person name="Liu H."/>
            <person name="Sun Y."/>
            <person name="Le M."/>
            <person name="Wang Q."/>
            <person name="Wei S."/>
            <person name="Zheng Y."/>
            <person name="Lin W."/>
            <person name="Duan Y."/>
            <person name="Cao H."/>
            <person name="Xiong S."/>
            <person name="Wang X."/>
            <person name="Wei L."/>
            <person name="Li C."/>
            <person name="Ma Q."/>
            <person name="Ju M."/>
            <person name="Zhao R."/>
            <person name="Li G."/>
            <person name="Mu C."/>
            <person name="Tian Q."/>
            <person name="Mei H."/>
            <person name="Zhang T."/>
            <person name="Gao T."/>
            <person name="Zhang H."/>
        </authorList>
    </citation>
    <scope>NUCLEOTIDE SEQUENCE</scope>
    <source>
        <strain evidence="1">3651</strain>
    </source>
</reference>
<organism evidence="1 2">
    <name type="scientific">Sesamum alatum</name>
    <dbReference type="NCBI Taxonomy" id="300844"/>
    <lineage>
        <taxon>Eukaryota</taxon>
        <taxon>Viridiplantae</taxon>
        <taxon>Streptophyta</taxon>
        <taxon>Embryophyta</taxon>
        <taxon>Tracheophyta</taxon>
        <taxon>Spermatophyta</taxon>
        <taxon>Magnoliopsida</taxon>
        <taxon>eudicotyledons</taxon>
        <taxon>Gunneridae</taxon>
        <taxon>Pentapetalae</taxon>
        <taxon>asterids</taxon>
        <taxon>lamiids</taxon>
        <taxon>Lamiales</taxon>
        <taxon>Pedaliaceae</taxon>
        <taxon>Sesamum</taxon>
    </lineage>
</organism>
<comment type="caution">
    <text evidence="1">The sequence shown here is derived from an EMBL/GenBank/DDBJ whole genome shotgun (WGS) entry which is preliminary data.</text>
</comment>
<keyword evidence="2" id="KW-1185">Reference proteome</keyword>
<accession>A0AAE1XLH0</accession>
<reference evidence="1" key="1">
    <citation type="submission" date="2020-06" db="EMBL/GenBank/DDBJ databases">
        <authorList>
            <person name="Li T."/>
            <person name="Hu X."/>
            <person name="Zhang T."/>
            <person name="Song X."/>
            <person name="Zhang H."/>
            <person name="Dai N."/>
            <person name="Sheng W."/>
            <person name="Hou X."/>
            <person name="Wei L."/>
        </authorList>
    </citation>
    <scope>NUCLEOTIDE SEQUENCE</scope>
    <source>
        <strain evidence="1">3651</strain>
        <tissue evidence="1">Leaf</tissue>
    </source>
</reference>
<evidence type="ECO:0000313" key="2">
    <source>
        <dbReference type="Proteomes" id="UP001293254"/>
    </source>
</evidence>
<dbReference type="AlphaFoldDB" id="A0AAE1XLH0"/>
<evidence type="ECO:0000313" key="1">
    <source>
        <dbReference type="EMBL" id="KAK4413607.1"/>
    </source>
</evidence>
<protein>
    <submittedName>
        <fullName evidence="1">Uncharacterized protein</fullName>
    </submittedName>
</protein>
<dbReference type="EMBL" id="JACGWO010000012">
    <property type="protein sequence ID" value="KAK4413607.1"/>
    <property type="molecule type" value="Genomic_DNA"/>
</dbReference>
<name>A0AAE1XLH0_9LAMI</name>
<sequence>MATPPQLLPQQRHFYSGRWTKSHDASFIDALCWKAEKRFKQDDPHRPNKMALLFAGRATILENPAFQWDMEKNILHALYDAWVALIKEIPFADAYIKRGEPKWKSLKLIFESNEEGRRGHGHEIVSISCWESDDNSYDDEDDSASFREELKPDLDSVIDLAISDSD</sequence>
<gene>
    <name evidence="1" type="ORF">Salat_2773400</name>
</gene>